<keyword evidence="1" id="KW-0479">Metal-binding</keyword>
<keyword evidence="1" id="KW-0863">Zinc-finger</keyword>
<evidence type="ECO:0000259" key="3">
    <source>
        <dbReference type="PROSITE" id="PS50089"/>
    </source>
</evidence>
<proteinExistence type="predicted"/>
<dbReference type="InterPro" id="IPR013083">
    <property type="entry name" value="Znf_RING/FYVE/PHD"/>
</dbReference>
<feature type="region of interest" description="Disordered" evidence="2">
    <location>
        <begin position="100"/>
        <end position="125"/>
    </location>
</feature>
<dbReference type="Pfam" id="PF13639">
    <property type="entry name" value="zf-RING_2"/>
    <property type="match status" value="1"/>
</dbReference>
<reference evidence="4 5" key="1">
    <citation type="journal article" date="2014" name="PLoS Genet.">
        <title>Analysis of the Phlebiopsis gigantea genome, transcriptome and secretome provides insight into its pioneer colonization strategies of wood.</title>
        <authorList>
            <person name="Hori C."/>
            <person name="Ishida T."/>
            <person name="Igarashi K."/>
            <person name="Samejima M."/>
            <person name="Suzuki H."/>
            <person name="Master E."/>
            <person name="Ferreira P."/>
            <person name="Ruiz-Duenas F.J."/>
            <person name="Held B."/>
            <person name="Canessa P."/>
            <person name="Larrondo L.F."/>
            <person name="Schmoll M."/>
            <person name="Druzhinina I.S."/>
            <person name="Kubicek C.P."/>
            <person name="Gaskell J.A."/>
            <person name="Kersten P."/>
            <person name="St John F."/>
            <person name="Glasner J."/>
            <person name="Sabat G."/>
            <person name="Splinter BonDurant S."/>
            <person name="Syed K."/>
            <person name="Yadav J."/>
            <person name="Mgbeahuruike A.C."/>
            <person name="Kovalchuk A."/>
            <person name="Asiegbu F.O."/>
            <person name="Lackner G."/>
            <person name="Hoffmeister D."/>
            <person name="Rencoret J."/>
            <person name="Gutierrez A."/>
            <person name="Sun H."/>
            <person name="Lindquist E."/>
            <person name="Barry K."/>
            <person name="Riley R."/>
            <person name="Grigoriev I.V."/>
            <person name="Henrissat B."/>
            <person name="Kues U."/>
            <person name="Berka R.M."/>
            <person name="Martinez A.T."/>
            <person name="Covert S.F."/>
            <person name="Blanchette R.A."/>
            <person name="Cullen D."/>
        </authorList>
    </citation>
    <scope>NUCLEOTIDE SEQUENCE [LARGE SCALE GENOMIC DNA]</scope>
    <source>
        <strain evidence="4 5">11061_1 CR5-6</strain>
    </source>
</reference>
<dbReference type="Gene3D" id="3.30.40.10">
    <property type="entry name" value="Zinc/RING finger domain, C3HC4 (zinc finger)"/>
    <property type="match status" value="1"/>
</dbReference>
<dbReference type="Proteomes" id="UP000053257">
    <property type="component" value="Unassembled WGS sequence"/>
</dbReference>
<dbReference type="SUPFAM" id="SSF57850">
    <property type="entry name" value="RING/U-box"/>
    <property type="match status" value="1"/>
</dbReference>
<evidence type="ECO:0000313" key="5">
    <source>
        <dbReference type="Proteomes" id="UP000053257"/>
    </source>
</evidence>
<dbReference type="SMART" id="SM00184">
    <property type="entry name" value="RING"/>
    <property type="match status" value="1"/>
</dbReference>
<accession>A0A0C3PB24</accession>
<evidence type="ECO:0000256" key="1">
    <source>
        <dbReference type="PROSITE-ProRule" id="PRU00175"/>
    </source>
</evidence>
<dbReference type="STRING" id="745531.A0A0C3PB24"/>
<sequence length="125" mass="14429">MRKLLRKFHDIMVSGSIEDGEECPICMTEMKVGQVYSYTCEHTFCTECTDKLAPTHEEIVSCPTCRKRISKDDMDVIQFTASQQWDALLAVAERWAKIDRRRELETSDEEEENWLDDGDGTSDAK</sequence>
<keyword evidence="5" id="KW-1185">Reference proteome</keyword>
<name>A0A0C3PB24_PHLG1</name>
<dbReference type="InterPro" id="IPR047134">
    <property type="entry name" value="RNF4"/>
</dbReference>
<dbReference type="AlphaFoldDB" id="A0A0C3PB24"/>
<dbReference type="EMBL" id="KN840703">
    <property type="protein sequence ID" value="KIP02108.1"/>
    <property type="molecule type" value="Genomic_DNA"/>
</dbReference>
<dbReference type="PROSITE" id="PS50089">
    <property type="entry name" value="ZF_RING_2"/>
    <property type="match status" value="1"/>
</dbReference>
<dbReference type="InterPro" id="IPR001841">
    <property type="entry name" value="Znf_RING"/>
</dbReference>
<feature type="compositionally biased region" description="Acidic residues" evidence="2">
    <location>
        <begin position="106"/>
        <end position="125"/>
    </location>
</feature>
<dbReference type="PANTHER" id="PTHR23041:SF78">
    <property type="entry name" value="E3 UBIQUITIN-PROTEIN LIGASE RNF4"/>
    <property type="match status" value="1"/>
</dbReference>
<dbReference type="PANTHER" id="PTHR23041">
    <property type="entry name" value="RING FINGER DOMAIN-CONTAINING"/>
    <property type="match status" value="1"/>
</dbReference>
<protein>
    <recommendedName>
        <fullName evidence="3">RING-type domain-containing protein</fullName>
    </recommendedName>
</protein>
<feature type="domain" description="RING-type" evidence="3">
    <location>
        <begin position="23"/>
        <end position="66"/>
    </location>
</feature>
<keyword evidence="1" id="KW-0862">Zinc</keyword>
<dbReference type="GO" id="GO:0008270">
    <property type="term" value="F:zinc ion binding"/>
    <property type="evidence" value="ECO:0007669"/>
    <property type="project" value="UniProtKB-KW"/>
</dbReference>
<evidence type="ECO:0000313" key="4">
    <source>
        <dbReference type="EMBL" id="KIP02108.1"/>
    </source>
</evidence>
<dbReference type="HOGENOM" id="CLU_1993446_0_0_1"/>
<dbReference type="OrthoDB" id="1923159at2759"/>
<evidence type="ECO:0000256" key="2">
    <source>
        <dbReference type="SAM" id="MobiDB-lite"/>
    </source>
</evidence>
<gene>
    <name evidence="4" type="ORF">PHLGIDRAFT_310361</name>
</gene>
<organism evidence="4 5">
    <name type="scientific">Phlebiopsis gigantea (strain 11061_1 CR5-6)</name>
    <name type="common">White-rot fungus</name>
    <name type="synonym">Peniophora gigantea</name>
    <dbReference type="NCBI Taxonomy" id="745531"/>
    <lineage>
        <taxon>Eukaryota</taxon>
        <taxon>Fungi</taxon>
        <taxon>Dikarya</taxon>
        <taxon>Basidiomycota</taxon>
        <taxon>Agaricomycotina</taxon>
        <taxon>Agaricomycetes</taxon>
        <taxon>Polyporales</taxon>
        <taxon>Phanerochaetaceae</taxon>
        <taxon>Phlebiopsis</taxon>
    </lineage>
</organism>